<keyword evidence="2 4" id="KW-0472">Membrane</keyword>
<comment type="caution">
    <text evidence="6">The sequence shown here is derived from an EMBL/GenBank/DDBJ whole genome shotgun (WGS) entry which is preliminary data.</text>
</comment>
<reference evidence="6 7" key="1">
    <citation type="submission" date="2020-08" db="EMBL/GenBank/DDBJ databases">
        <title>Description of novel Flavobacterium F-392 isolate.</title>
        <authorList>
            <person name="Saticioglu I.B."/>
            <person name="Duman M."/>
            <person name="Altun S."/>
        </authorList>
    </citation>
    <scope>NUCLEOTIDE SEQUENCE [LARGE SCALE GENOMIC DNA]</scope>
    <source>
        <strain evidence="6 7">F-392</strain>
    </source>
</reference>
<dbReference type="PANTHER" id="PTHR30329">
    <property type="entry name" value="STATOR ELEMENT OF FLAGELLAR MOTOR COMPLEX"/>
    <property type="match status" value="1"/>
</dbReference>
<sequence length="331" mass="37673">MKKIAIIITLGVLMVSCKNEKKTEGQVEEKTEISKIETTKTSAKEINWDEIPELKDIGDFPFVTAPKELIMYNEKDGLTEVFNYETMENFTGSNIVTTEGKLGILYFSEEFNQKLFDKSFYDYFDKIGAKQLYKGDFPEDEKQREQLAKNMWNGKISTYGLQRQSNTPFAVYAFKNNNKKYILNIQSNSAQGNVFIMELKDFEQTIKKYSAEQMKTDIDKTGKAILNINFDTDKATLKANGQKIVDEIYALLNTNPNLKISIEGHTDNVGSVARNKQLSTDRANTVMYALAGKGIDIKRLKAAGFGSEKPIKANDTDENKEQNRRVELVKF</sequence>
<dbReference type="SUPFAM" id="SSF103088">
    <property type="entry name" value="OmpA-like"/>
    <property type="match status" value="1"/>
</dbReference>
<dbReference type="PROSITE" id="PS51123">
    <property type="entry name" value="OMPA_2"/>
    <property type="match status" value="1"/>
</dbReference>
<dbReference type="CDD" id="cd07185">
    <property type="entry name" value="OmpA_C-like"/>
    <property type="match status" value="1"/>
</dbReference>
<dbReference type="InterPro" id="IPR006664">
    <property type="entry name" value="OMP_bac"/>
</dbReference>
<evidence type="ECO:0000313" key="6">
    <source>
        <dbReference type="EMBL" id="MBC5846151.1"/>
    </source>
</evidence>
<dbReference type="Pfam" id="PF00691">
    <property type="entry name" value="OmpA"/>
    <property type="match status" value="1"/>
</dbReference>
<evidence type="ECO:0000256" key="2">
    <source>
        <dbReference type="ARBA" id="ARBA00023136"/>
    </source>
</evidence>
<dbReference type="InterPro" id="IPR006665">
    <property type="entry name" value="OmpA-like"/>
</dbReference>
<dbReference type="Proteomes" id="UP000641454">
    <property type="component" value="Unassembled WGS sequence"/>
</dbReference>
<feature type="domain" description="OmpA-like" evidence="5">
    <location>
        <begin position="217"/>
        <end position="331"/>
    </location>
</feature>
<proteinExistence type="predicted"/>
<keyword evidence="3" id="KW-0998">Cell outer membrane</keyword>
<dbReference type="PRINTS" id="PR01021">
    <property type="entry name" value="OMPADOMAIN"/>
</dbReference>
<protein>
    <submittedName>
        <fullName evidence="6">OmpA family protein</fullName>
    </submittedName>
</protein>
<accession>A0A923N2A5</accession>
<dbReference type="GO" id="GO:0009279">
    <property type="term" value="C:cell outer membrane"/>
    <property type="evidence" value="ECO:0007669"/>
    <property type="project" value="UniProtKB-SubCell"/>
</dbReference>
<gene>
    <name evidence="6" type="ORF">H8R25_17170</name>
</gene>
<evidence type="ECO:0000256" key="3">
    <source>
        <dbReference type="ARBA" id="ARBA00023237"/>
    </source>
</evidence>
<dbReference type="InterPro" id="IPR036737">
    <property type="entry name" value="OmpA-like_sf"/>
</dbReference>
<keyword evidence="7" id="KW-1185">Reference proteome</keyword>
<evidence type="ECO:0000256" key="1">
    <source>
        <dbReference type="ARBA" id="ARBA00004442"/>
    </source>
</evidence>
<dbReference type="AlphaFoldDB" id="A0A923N2A5"/>
<name>A0A923N2A5_9FLAO</name>
<dbReference type="Gene3D" id="3.30.1330.60">
    <property type="entry name" value="OmpA-like domain"/>
    <property type="match status" value="1"/>
</dbReference>
<dbReference type="RefSeq" id="WP_187021519.1">
    <property type="nucleotide sequence ID" value="NZ_JACRUK010000076.1"/>
</dbReference>
<comment type="subcellular location">
    <subcellularLocation>
        <location evidence="1">Cell outer membrane</location>
    </subcellularLocation>
</comment>
<dbReference type="PANTHER" id="PTHR30329:SF21">
    <property type="entry name" value="LIPOPROTEIN YIAD-RELATED"/>
    <property type="match status" value="1"/>
</dbReference>
<evidence type="ECO:0000256" key="4">
    <source>
        <dbReference type="PROSITE-ProRule" id="PRU00473"/>
    </source>
</evidence>
<evidence type="ECO:0000313" key="7">
    <source>
        <dbReference type="Proteomes" id="UP000641454"/>
    </source>
</evidence>
<dbReference type="EMBL" id="JACRUL010000077">
    <property type="protein sequence ID" value="MBC5846151.1"/>
    <property type="molecule type" value="Genomic_DNA"/>
</dbReference>
<dbReference type="PROSITE" id="PS51257">
    <property type="entry name" value="PROKAR_LIPOPROTEIN"/>
    <property type="match status" value="1"/>
</dbReference>
<dbReference type="InterPro" id="IPR050330">
    <property type="entry name" value="Bact_OuterMem_StrucFunc"/>
</dbReference>
<evidence type="ECO:0000259" key="5">
    <source>
        <dbReference type="PROSITE" id="PS51123"/>
    </source>
</evidence>
<organism evidence="6 7">
    <name type="scientific">Flavobacterium muglaense</name>
    <dbReference type="NCBI Taxonomy" id="2764716"/>
    <lineage>
        <taxon>Bacteria</taxon>
        <taxon>Pseudomonadati</taxon>
        <taxon>Bacteroidota</taxon>
        <taxon>Flavobacteriia</taxon>
        <taxon>Flavobacteriales</taxon>
        <taxon>Flavobacteriaceae</taxon>
        <taxon>Flavobacterium</taxon>
    </lineage>
</organism>